<proteinExistence type="predicted"/>
<name>A0ACB7U0F4_DIOAL</name>
<dbReference type="EMBL" id="CM037029">
    <property type="protein sequence ID" value="KAH7653802.1"/>
    <property type="molecule type" value="Genomic_DNA"/>
</dbReference>
<comment type="caution">
    <text evidence="1">The sequence shown here is derived from an EMBL/GenBank/DDBJ whole genome shotgun (WGS) entry which is preliminary data.</text>
</comment>
<keyword evidence="2" id="KW-1185">Reference proteome</keyword>
<protein>
    <submittedName>
        <fullName evidence="1">Nuclear transcription factor Y subunit A protein</fullName>
    </submittedName>
</protein>
<dbReference type="Proteomes" id="UP000827976">
    <property type="component" value="Chromosome 19"/>
</dbReference>
<evidence type="ECO:0000313" key="2">
    <source>
        <dbReference type="Proteomes" id="UP000827976"/>
    </source>
</evidence>
<accession>A0ACB7U0F4</accession>
<reference evidence="2" key="1">
    <citation type="journal article" date="2022" name="Nat. Commun.">
        <title>Chromosome evolution and the genetic basis of agronomically important traits in greater yam.</title>
        <authorList>
            <person name="Bredeson J.V."/>
            <person name="Lyons J.B."/>
            <person name="Oniyinde I.O."/>
            <person name="Okereke N.R."/>
            <person name="Kolade O."/>
            <person name="Nnabue I."/>
            <person name="Nwadili C.O."/>
            <person name="Hribova E."/>
            <person name="Parker M."/>
            <person name="Nwogha J."/>
            <person name="Shu S."/>
            <person name="Carlson J."/>
            <person name="Kariba R."/>
            <person name="Muthemba S."/>
            <person name="Knop K."/>
            <person name="Barton G.J."/>
            <person name="Sherwood A.V."/>
            <person name="Lopez-Montes A."/>
            <person name="Asiedu R."/>
            <person name="Jamnadass R."/>
            <person name="Muchugi A."/>
            <person name="Goodstein D."/>
            <person name="Egesi C.N."/>
            <person name="Featherston J."/>
            <person name="Asfaw A."/>
            <person name="Simpson G.G."/>
            <person name="Dolezel J."/>
            <person name="Hendre P.S."/>
            <person name="Van Deynze A."/>
            <person name="Kumar P.L."/>
            <person name="Obidiegwu J.E."/>
            <person name="Bhattacharjee R."/>
            <person name="Rokhsar D.S."/>
        </authorList>
    </citation>
    <scope>NUCLEOTIDE SEQUENCE [LARGE SCALE GENOMIC DNA]</scope>
    <source>
        <strain evidence="2">cv. TDa95/00328</strain>
    </source>
</reference>
<sequence>MIGDELEAKKIPSASIFTGVSDSELFQLVMFQNCSLKIKVGSMGTRPMSANTVEHNGQGAQPWWGSSALSTAVPPVISESVLKPASAVNTAGADGNQSVCQSHQNDQEDDNSDVSKQLQNLGIQTGSDGSCGQERQQQPPVSSVMPTVMPEYLAPHTQLELGQSIGCAAYSYTDPYSLMGAYGNPALVHPHLIGMPHTRMPLPLEMTQEPVYVNAKQYHGILRRRQSRAKAELEKKLIKVRKPYLHESRHQHAMRRARGCGGRFLNTKKNDGNASDHNPENSVNSGDSLPVSSITGILTSRNMTNELVSTTVSQQSSFHLSNFHSVPGDTADKGDYSGQRHGGILANRHPSRAVSIQ</sequence>
<evidence type="ECO:0000313" key="1">
    <source>
        <dbReference type="EMBL" id="KAH7653802.1"/>
    </source>
</evidence>
<gene>
    <name evidence="1" type="ORF">IHE45_19G103500</name>
</gene>
<organism evidence="1 2">
    <name type="scientific">Dioscorea alata</name>
    <name type="common">Purple yam</name>
    <dbReference type="NCBI Taxonomy" id="55571"/>
    <lineage>
        <taxon>Eukaryota</taxon>
        <taxon>Viridiplantae</taxon>
        <taxon>Streptophyta</taxon>
        <taxon>Embryophyta</taxon>
        <taxon>Tracheophyta</taxon>
        <taxon>Spermatophyta</taxon>
        <taxon>Magnoliopsida</taxon>
        <taxon>Liliopsida</taxon>
        <taxon>Dioscoreales</taxon>
        <taxon>Dioscoreaceae</taxon>
        <taxon>Dioscorea</taxon>
    </lineage>
</organism>